<dbReference type="Proteomes" id="UP000296352">
    <property type="component" value="Chromosome"/>
</dbReference>
<reference evidence="1 2" key="1">
    <citation type="submission" date="2019-04" db="EMBL/GenBank/DDBJ databases">
        <title>Corynebacterium endometrii sp. nov., isolated from the uterus of a cow with endometritis.</title>
        <authorList>
            <person name="Ballas P."/>
            <person name="Ruckert C."/>
            <person name="Wagener K."/>
            <person name="Drillich M."/>
            <person name="Kaempfer P."/>
            <person name="Busse H.-J."/>
            <person name="Ehling-Schulz M."/>
        </authorList>
    </citation>
    <scope>NUCLEOTIDE SEQUENCE [LARGE SCALE GENOMIC DNA]</scope>
    <source>
        <strain evidence="1 2">LMM-1653</strain>
    </source>
</reference>
<dbReference type="EC" id="2.8.1.12" evidence="1"/>
<accession>A0A4P7QD22</accession>
<dbReference type="InterPro" id="IPR036563">
    <property type="entry name" value="MoaE_sf"/>
</dbReference>
<organism evidence="1 2">
    <name type="scientific">Corynebacterium endometrii</name>
    <dbReference type="NCBI Taxonomy" id="2488819"/>
    <lineage>
        <taxon>Bacteria</taxon>
        <taxon>Bacillati</taxon>
        <taxon>Actinomycetota</taxon>
        <taxon>Actinomycetes</taxon>
        <taxon>Mycobacteriales</taxon>
        <taxon>Corynebacteriaceae</taxon>
        <taxon>Corynebacterium</taxon>
    </lineage>
</organism>
<dbReference type="Pfam" id="PF02391">
    <property type="entry name" value="MoaE"/>
    <property type="match status" value="1"/>
</dbReference>
<dbReference type="GO" id="GO:0006777">
    <property type="term" value="P:Mo-molybdopterin cofactor biosynthetic process"/>
    <property type="evidence" value="ECO:0007669"/>
    <property type="project" value="InterPro"/>
</dbReference>
<protein>
    <submittedName>
        <fullName evidence="1">Molybdopterin synthase catalytic subunit 1</fullName>
        <ecNumber evidence="1">2.8.1.12</ecNumber>
    </submittedName>
</protein>
<evidence type="ECO:0000313" key="1">
    <source>
        <dbReference type="EMBL" id="QCB27471.1"/>
    </source>
</evidence>
<name>A0A4P7QD22_9CORY</name>
<dbReference type="AlphaFoldDB" id="A0A4P7QD22"/>
<keyword evidence="2" id="KW-1185">Reference proteome</keyword>
<gene>
    <name evidence="1" type="primary">moaE1</name>
    <name evidence="1" type="ORF">CENDO_00810</name>
</gene>
<dbReference type="RefSeq" id="WP_246014317.1">
    <property type="nucleotide sequence ID" value="NZ_CP039247.1"/>
</dbReference>
<sequence>MTHTEPHADPSYVDAQTGKVIGALMVEHPGLTPLLAQARAEVMTDAMGALVSFEGIVRDHDGGQRVARLTYSAHPTAPAEIGRVAREVSAGHPRVRLWCAHATGPLAIGDPAFVVLAAAAHRGDAFAAAAELADRVKAEVPIWKEQFLEDGSRQWVGM</sequence>
<evidence type="ECO:0000313" key="2">
    <source>
        <dbReference type="Proteomes" id="UP000296352"/>
    </source>
</evidence>
<keyword evidence="1" id="KW-0808">Transferase</keyword>
<dbReference type="SUPFAM" id="SSF54690">
    <property type="entry name" value="Molybdopterin synthase subunit MoaE"/>
    <property type="match status" value="1"/>
</dbReference>
<dbReference type="CDD" id="cd00756">
    <property type="entry name" value="MoaE"/>
    <property type="match status" value="1"/>
</dbReference>
<proteinExistence type="predicted"/>
<dbReference type="PANTHER" id="PTHR23404">
    <property type="entry name" value="MOLYBDOPTERIN SYNTHASE RELATED"/>
    <property type="match status" value="1"/>
</dbReference>
<dbReference type="Gene3D" id="3.90.1170.40">
    <property type="entry name" value="Molybdopterin biosynthesis MoaE subunit"/>
    <property type="match status" value="1"/>
</dbReference>
<dbReference type="KEGG" id="cee:CENDO_00810"/>
<dbReference type="InterPro" id="IPR003448">
    <property type="entry name" value="Mopterin_biosynth_MoaE"/>
</dbReference>
<dbReference type="EMBL" id="CP039247">
    <property type="protein sequence ID" value="QCB27471.1"/>
    <property type="molecule type" value="Genomic_DNA"/>
</dbReference>
<dbReference type="GO" id="GO:0030366">
    <property type="term" value="F:molybdopterin synthase activity"/>
    <property type="evidence" value="ECO:0007669"/>
    <property type="project" value="UniProtKB-EC"/>
</dbReference>